<proteinExistence type="predicted"/>
<sequence length="356" mass="39533">MGRKSSDGSGVGTELLHALGLNKFANTTDDSETGDSKSKGQSRFGKLRFSKNLKKSKKDDLETDSGKISMEIDLKAVNDNMETEQANEKTPVSSLVDVQNTFETILEELQRSIEDVKKNVDSAETCLESVYTSVDKLEKFAELCKVENKDVILGLHKLVNVHKGAALLSTFSSDPTFKKNCDYNVTYTDGKSAERRLESQRLANKDTENILDAQNSDGSEANPAFVKSKSYDIKKSSISKASRALNSESSDIKQNSMDSALLNSKSTLKSKNSMTDPSKSIKDGNITSSEKVSNSEKSPKEAKISKTEKFKEKLNLRSRKKKDSQDYDGDSAEAEHSSGHQTRMERFKRKFDRKSK</sequence>
<feature type="coiled-coil region" evidence="1">
    <location>
        <begin position="99"/>
        <end position="126"/>
    </location>
</feature>
<dbReference type="OrthoDB" id="343040at2759"/>
<name>A0A9D5I003_9CRYT</name>
<evidence type="ECO:0000256" key="1">
    <source>
        <dbReference type="SAM" id="Coils"/>
    </source>
</evidence>
<feature type="compositionally biased region" description="Basic and acidic residues" evidence="2">
    <location>
        <begin position="293"/>
        <end position="315"/>
    </location>
</feature>
<evidence type="ECO:0000313" key="3">
    <source>
        <dbReference type="EMBL" id="KAJ1612743.1"/>
    </source>
</evidence>
<feature type="compositionally biased region" description="Low complexity" evidence="2">
    <location>
        <begin position="263"/>
        <end position="273"/>
    </location>
</feature>
<dbReference type="EMBL" id="JAPCXC010000005">
    <property type="protein sequence ID" value="KAJ1612743.1"/>
    <property type="molecule type" value="Genomic_DNA"/>
</dbReference>
<feature type="region of interest" description="Disordered" evidence="2">
    <location>
        <begin position="24"/>
        <end position="46"/>
    </location>
</feature>
<gene>
    <name evidence="3" type="ORF">OJ253_467</name>
</gene>
<feature type="region of interest" description="Disordered" evidence="2">
    <location>
        <begin position="263"/>
        <end position="356"/>
    </location>
</feature>
<feature type="compositionally biased region" description="Basic and acidic residues" evidence="2">
    <location>
        <begin position="333"/>
        <end position="345"/>
    </location>
</feature>
<keyword evidence="1" id="KW-0175">Coiled coil</keyword>
<reference evidence="3" key="1">
    <citation type="submission" date="2022-10" db="EMBL/GenBank/DDBJ databases">
        <title>Adaptive evolution leads to modifications in subtelomeric GC content in a zoonotic Cryptosporidium species.</title>
        <authorList>
            <person name="Li J."/>
            <person name="Feng Y."/>
            <person name="Xiao L."/>
        </authorList>
    </citation>
    <scope>NUCLEOTIDE SEQUENCE</scope>
    <source>
        <strain evidence="3">33844</strain>
    </source>
</reference>
<comment type="caution">
    <text evidence="3">The sequence shown here is derived from an EMBL/GenBank/DDBJ whole genome shotgun (WGS) entry which is preliminary data.</text>
</comment>
<protein>
    <submittedName>
        <fullName evidence="3">Uncharacterized protein</fullName>
    </submittedName>
</protein>
<feature type="compositionally biased region" description="Basic residues" evidence="2">
    <location>
        <begin position="346"/>
        <end position="356"/>
    </location>
</feature>
<evidence type="ECO:0000256" key="2">
    <source>
        <dbReference type="SAM" id="MobiDB-lite"/>
    </source>
</evidence>
<dbReference type="Proteomes" id="UP001067231">
    <property type="component" value="Unassembled WGS sequence"/>
</dbReference>
<dbReference type="AlphaFoldDB" id="A0A9D5I003"/>
<organism evidence="3">
    <name type="scientific">Cryptosporidium canis</name>
    <dbReference type="NCBI Taxonomy" id="195482"/>
    <lineage>
        <taxon>Eukaryota</taxon>
        <taxon>Sar</taxon>
        <taxon>Alveolata</taxon>
        <taxon>Apicomplexa</taxon>
        <taxon>Conoidasida</taxon>
        <taxon>Coccidia</taxon>
        <taxon>Eucoccidiorida</taxon>
        <taxon>Eimeriorina</taxon>
        <taxon>Cryptosporidiidae</taxon>
        <taxon>Cryptosporidium</taxon>
    </lineage>
</organism>
<accession>A0A9D5I003</accession>